<reference evidence="3" key="1">
    <citation type="submission" date="2016-09" db="EMBL/GenBank/DDBJ databases">
        <authorList>
            <person name="Varghese N."/>
            <person name="Submissions S."/>
        </authorList>
    </citation>
    <scope>NUCLEOTIDE SEQUENCE [LARGE SCALE GENOMIC DNA]</scope>
    <source>
        <strain evidence="3">JS23</strain>
    </source>
</reference>
<feature type="chain" id="PRO_5017279357" description="Lipoprotein" evidence="1">
    <location>
        <begin position="22"/>
        <end position="77"/>
    </location>
</feature>
<name>A0A1H2PSD2_9BURK</name>
<dbReference type="PROSITE" id="PS51257">
    <property type="entry name" value="PROKAR_LIPOPROTEIN"/>
    <property type="match status" value="1"/>
</dbReference>
<dbReference type="EMBL" id="FNLO01000009">
    <property type="protein sequence ID" value="SDV49840.1"/>
    <property type="molecule type" value="Genomic_DNA"/>
</dbReference>
<accession>A0A1H2PSD2</accession>
<evidence type="ECO:0000313" key="3">
    <source>
        <dbReference type="Proteomes" id="UP000243719"/>
    </source>
</evidence>
<evidence type="ECO:0000256" key="1">
    <source>
        <dbReference type="SAM" id="SignalP"/>
    </source>
</evidence>
<sequence>MRAFVAAIALALAGCQSAPTATPEPEVVYKTQTVDTACSWAKLIILTPAEAAALPDGVAQQVLAHDREWSKHCGVSR</sequence>
<dbReference type="RefSeq" id="WP_139169716.1">
    <property type="nucleotide sequence ID" value="NZ_FNLO01000009.1"/>
</dbReference>
<dbReference type="STRING" id="1770053.SAMN05216551_109182"/>
<evidence type="ECO:0000313" key="2">
    <source>
        <dbReference type="EMBL" id="SDV49840.1"/>
    </source>
</evidence>
<dbReference type="AlphaFoldDB" id="A0A1H2PSD2"/>
<feature type="signal peptide" evidence="1">
    <location>
        <begin position="1"/>
        <end position="21"/>
    </location>
</feature>
<dbReference type="OrthoDB" id="8690302at2"/>
<dbReference type="Proteomes" id="UP000243719">
    <property type="component" value="Unassembled WGS sequence"/>
</dbReference>
<keyword evidence="3" id="KW-1185">Reference proteome</keyword>
<keyword evidence="1" id="KW-0732">Signal</keyword>
<proteinExistence type="predicted"/>
<organism evidence="2 3">
    <name type="scientific">Chitinasiproducens palmae</name>
    <dbReference type="NCBI Taxonomy" id="1770053"/>
    <lineage>
        <taxon>Bacteria</taxon>
        <taxon>Pseudomonadati</taxon>
        <taxon>Pseudomonadota</taxon>
        <taxon>Betaproteobacteria</taxon>
        <taxon>Burkholderiales</taxon>
        <taxon>Burkholderiaceae</taxon>
        <taxon>Chitinasiproducens</taxon>
    </lineage>
</organism>
<gene>
    <name evidence="2" type="ORF">SAMN05216551_109182</name>
</gene>
<protein>
    <recommendedName>
        <fullName evidence="4">Lipoprotein</fullName>
    </recommendedName>
</protein>
<evidence type="ECO:0008006" key="4">
    <source>
        <dbReference type="Google" id="ProtNLM"/>
    </source>
</evidence>